<organism evidence="6 7">
    <name type="scientific">Allohahella marinimesophila</name>
    <dbReference type="NCBI Taxonomy" id="1054972"/>
    <lineage>
        <taxon>Bacteria</taxon>
        <taxon>Pseudomonadati</taxon>
        <taxon>Pseudomonadota</taxon>
        <taxon>Gammaproteobacteria</taxon>
        <taxon>Oceanospirillales</taxon>
        <taxon>Hahellaceae</taxon>
        <taxon>Allohahella</taxon>
    </lineage>
</organism>
<evidence type="ECO:0000256" key="3">
    <source>
        <dbReference type="PROSITE-ProRule" id="PRU00169"/>
    </source>
</evidence>
<dbReference type="InterPro" id="IPR000792">
    <property type="entry name" value="Tscrpt_reg_LuxR_C"/>
</dbReference>
<dbReference type="PRINTS" id="PR00038">
    <property type="entry name" value="HTHLUXR"/>
</dbReference>
<dbReference type="Gene3D" id="3.40.50.2300">
    <property type="match status" value="1"/>
</dbReference>
<evidence type="ECO:0000313" key="7">
    <source>
        <dbReference type="Proteomes" id="UP001501337"/>
    </source>
</evidence>
<sequence>MSASMETDMTPMLSVLSVDDHPIYSQGLALALNAMKDSLVRSQHGPLRFEYADSLQAASARLQRQPGFNLLLLDMVLPDGNGHELLAHLQRHQPDLPVVILSANDSPSDVTMAISAGANGFISKSAPLAEVDQALCDVLSNKIVTPSNYSRATGVEATVQLDEAIPSLTPRQIEVLGLLARGLPNKRIASILQCQEDTVKSHLKALFSKLEAHNRTECVRRGFQLGLLGHNDS</sequence>
<dbReference type="PROSITE" id="PS50110">
    <property type="entry name" value="RESPONSE_REGULATORY"/>
    <property type="match status" value="1"/>
</dbReference>
<reference evidence="7" key="1">
    <citation type="journal article" date="2019" name="Int. J. Syst. Evol. Microbiol.">
        <title>The Global Catalogue of Microorganisms (GCM) 10K type strain sequencing project: providing services to taxonomists for standard genome sequencing and annotation.</title>
        <authorList>
            <consortium name="The Broad Institute Genomics Platform"/>
            <consortium name="The Broad Institute Genome Sequencing Center for Infectious Disease"/>
            <person name="Wu L."/>
            <person name="Ma J."/>
        </authorList>
    </citation>
    <scope>NUCLEOTIDE SEQUENCE [LARGE SCALE GENOMIC DNA]</scope>
    <source>
        <strain evidence="7">JCM 17555</strain>
    </source>
</reference>
<evidence type="ECO:0000259" key="5">
    <source>
        <dbReference type="PROSITE" id="PS50110"/>
    </source>
</evidence>
<protein>
    <submittedName>
        <fullName evidence="6">Response regulator transcription factor</fullName>
    </submittedName>
</protein>
<evidence type="ECO:0000256" key="1">
    <source>
        <dbReference type="ARBA" id="ARBA00022553"/>
    </source>
</evidence>
<dbReference type="Pfam" id="PF00196">
    <property type="entry name" value="GerE"/>
    <property type="match status" value="1"/>
</dbReference>
<feature type="domain" description="HTH luxR-type" evidence="4">
    <location>
        <begin position="161"/>
        <end position="226"/>
    </location>
</feature>
<proteinExistence type="predicted"/>
<dbReference type="Gene3D" id="1.10.10.10">
    <property type="entry name" value="Winged helix-like DNA-binding domain superfamily/Winged helix DNA-binding domain"/>
    <property type="match status" value="1"/>
</dbReference>
<dbReference type="InterPro" id="IPR011006">
    <property type="entry name" value="CheY-like_superfamily"/>
</dbReference>
<dbReference type="SMART" id="SM00421">
    <property type="entry name" value="HTH_LUXR"/>
    <property type="match status" value="1"/>
</dbReference>
<name>A0ABP7NT03_9GAMM</name>
<dbReference type="SUPFAM" id="SSF52172">
    <property type="entry name" value="CheY-like"/>
    <property type="match status" value="1"/>
</dbReference>
<gene>
    <name evidence="6" type="ORF">GCM10022278_08760</name>
</gene>
<dbReference type="EMBL" id="BAABBO010000001">
    <property type="protein sequence ID" value="GAA3951960.1"/>
    <property type="molecule type" value="Genomic_DNA"/>
</dbReference>
<dbReference type="CDD" id="cd17535">
    <property type="entry name" value="REC_NarL-like"/>
    <property type="match status" value="1"/>
</dbReference>
<keyword evidence="1 3" id="KW-0597">Phosphoprotein</keyword>
<feature type="domain" description="Response regulatory" evidence="5">
    <location>
        <begin position="14"/>
        <end position="139"/>
    </location>
</feature>
<dbReference type="InterPro" id="IPR001789">
    <property type="entry name" value="Sig_transdc_resp-reg_receiver"/>
</dbReference>
<dbReference type="Pfam" id="PF00072">
    <property type="entry name" value="Response_reg"/>
    <property type="match status" value="1"/>
</dbReference>
<dbReference type="CDD" id="cd06170">
    <property type="entry name" value="LuxR_C_like"/>
    <property type="match status" value="1"/>
</dbReference>
<keyword evidence="7" id="KW-1185">Reference proteome</keyword>
<evidence type="ECO:0000259" key="4">
    <source>
        <dbReference type="PROSITE" id="PS50043"/>
    </source>
</evidence>
<dbReference type="InterPro" id="IPR051015">
    <property type="entry name" value="EvgA-like"/>
</dbReference>
<dbReference type="SMART" id="SM00448">
    <property type="entry name" value="REC"/>
    <property type="match status" value="1"/>
</dbReference>
<dbReference type="PROSITE" id="PS00622">
    <property type="entry name" value="HTH_LUXR_1"/>
    <property type="match status" value="1"/>
</dbReference>
<feature type="modified residue" description="4-aspartylphosphate" evidence="3">
    <location>
        <position position="74"/>
    </location>
</feature>
<comment type="caution">
    <text evidence="6">The sequence shown here is derived from an EMBL/GenBank/DDBJ whole genome shotgun (WGS) entry which is preliminary data.</text>
</comment>
<dbReference type="InterPro" id="IPR036388">
    <property type="entry name" value="WH-like_DNA-bd_sf"/>
</dbReference>
<evidence type="ECO:0000313" key="6">
    <source>
        <dbReference type="EMBL" id="GAA3951960.1"/>
    </source>
</evidence>
<dbReference type="Proteomes" id="UP001501337">
    <property type="component" value="Unassembled WGS sequence"/>
</dbReference>
<keyword evidence="2" id="KW-0238">DNA-binding</keyword>
<evidence type="ECO:0000256" key="2">
    <source>
        <dbReference type="ARBA" id="ARBA00023125"/>
    </source>
</evidence>
<dbReference type="PROSITE" id="PS50043">
    <property type="entry name" value="HTH_LUXR_2"/>
    <property type="match status" value="1"/>
</dbReference>
<dbReference type="InterPro" id="IPR058245">
    <property type="entry name" value="NreC/VraR/RcsB-like_REC"/>
</dbReference>
<dbReference type="PANTHER" id="PTHR45566">
    <property type="entry name" value="HTH-TYPE TRANSCRIPTIONAL REGULATOR YHJB-RELATED"/>
    <property type="match status" value="1"/>
</dbReference>
<dbReference type="InterPro" id="IPR016032">
    <property type="entry name" value="Sig_transdc_resp-reg_C-effctor"/>
</dbReference>
<accession>A0ABP7NT03</accession>
<dbReference type="PANTHER" id="PTHR45566:SF1">
    <property type="entry name" value="HTH-TYPE TRANSCRIPTIONAL REGULATOR YHJB-RELATED"/>
    <property type="match status" value="1"/>
</dbReference>
<dbReference type="SUPFAM" id="SSF46894">
    <property type="entry name" value="C-terminal effector domain of the bipartite response regulators"/>
    <property type="match status" value="1"/>
</dbReference>